<dbReference type="GO" id="GO:0005886">
    <property type="term" value="C:plasma membrane"/>
    <property type="evidence" value="ECO:0007669"/>
    <property type="project" value="UniProtKB-SubCell"/>
</dbReference>
<dbReference type="PANTHER" id="PTHR42727">
    <property type="entry name" value="PHOSPHATE TRANSPORT SYSTEM PERMEASE PROTEIN"/>
    <property type="match status" value="1"/>
</dbReference>
<evidence type="ECO:0000256" key="4">
    <source>
        <dbReference type="ARBA" id="ARBA00023136"/>
    </source>
</evidence>
<reference evidence="8 9" key="1">
    <citation type="journal article" date="2011" name="J. Bacteriol.">
        <title>Genome sequence of the mercury-methylating and pleomorphic Desulfovibrio africanus Strain Walvis Bay.</title>
        <authorList>
            <person name="Brown S.D."/>
            <person name="Wall J.D."/>
            <person name="Kucken A.M."/>
            <person name="Gilmour C.C."/>
            <person name="Podar M."/>
            <person name="Brandt C.C."/>
            <person name="Teshima H."/>
            <person name="Detter J.C."/>
            <person name="Han C.S."/>
            <person name="Land M.L."/>
            <person name="Lucas S."/>
            <person name="Han J."/>
            <person name="Pennacchio L."/>
            <person name="Nolan M."/>
            <person name="Pitluck S."/>
            <person name="Woyke T."/>
            <person name="Goodwin L."/>
            <person name="Palumbo A.V."/>
            <person name="Elias D.A."/>
        </authorList>
    </citation>
    <scope>NUCLEOTIDE SEQUENCE [LARGE SCALE GENOMIC DNA]</scope>
    <source>
        <strain evidence="8 9">Walvis Bay</strain>
    </source>
</reference>
<accession>F3Z2Q6</accession>
<dbReference type="RefSeq" id="WP_014259976.1">
    <property type="nucleotide sequence ID" value="NC_016629.1"/>
</dbReference>
<dbReference type="PROSITE" id="PS50928">
    <property type="entry name" value="ABC_TM1"/>
    <property type="match status" value="1"/>
</dbReference>
<dbReference type="EMBL" id="CP003221">
    <property type="protein sequence ID" value="EGJ50223.1"/>
    <property type="molecule type" value="Genomic_DNA"/>
</dbReference>
<evidence type="ECO:0000259" key="7">
    <source>
        <dbReference type="PROSITE" id="PS50928"/>
    </source>
</evidence>
<dbReference type="eggNOG" id="COG0573">
    <property type="taxonomic scope" value="Bacteria"/>
</dbReference>
<evidence type="ECO:0000313" key="8">
    <source>
        <dbReference type="EMBL" id="EGJ50223.1"/>
    </source>
</evidence>
<sequence>MNFSQIAQLLVLGMAPLGAGSYALCRAKARPERFGGAKFHSPSWYYGWYGFLWAFLPPLLLAVASWILRLAGLRPAPDWVLMALAMGLGLAGLVYAHRSVNPELRARNSVEGVIHWTLRMSSVLSILITVGIVSSVLFEALQFFSQVSLWEFLTGTSWSPGTAFLGAAGRETEGVAKPLFGSVPLFAGTFLITAISLLVAVPIGLFAAIFLSEYASLPMRRIFKPALEILAGIPSVVYGFFAAITVSPWVVNTAQALGVRADYTNALSPGLVMGVMIIPFVSSLSDDVLNAVPMSMREGSYALGATTSETIRRVLLPAALPGIVAAVLLAFSRAVGETMIVVMAAGLRPNLTWNPLEGVTTVTVRIVDALVGDQAFDSLETLSAFGLGLVLLVFTLILNVISAYIIRRFRQKYE</sequence>
<dbReference type="CDD" id="cd06261">
    <property type="entry name" value="TM_PBP2"/>
    <property type="match status" value="1"/>
</dbReference>
<evidence type="ECO:0000256" key="3">
    <source>
        <dbReference type="ARBA" id="ARBA00022989"/>
    </source>
</evidence>
<comment type="function">
    <text evidence="6">Part of the binding-protein-dependent transport system for phosphate; probably responsible for the translocation of the substrate across the membrane.</text>
</comment>
<evidence type="ECO:0000256" key="1">
    <source>
        <dbReference type="ARBA" id="ARBA00004651"/>
    </source>
</evidence>
<comment type="caution">
    <text evidence="6">Lacks conserved residue(s) required for the propagation of feature annotation.</text>
</comment>
<feature type="domain" description="ABC transmembrane type-1" evidence="7">
    <location>
        <begin position="186"/>
        <end position="402"/>
    </location>
</feature>
<keyword evidence="3 5" id="KW-1133">Transmembrane helix</keyword>
<dbReference type="Proteomes" id="UP000007844">
    <property type="component" value="Chromosome"/>
</dbReference>
<keyword evidence="5" id="KW-0813">Transport</keyword>
<dbReference type="InterPro" id="IPR011864">
    <property type="entry name" value="Phosphate_PstC"/>
</dbReference>
<protein>
    <recommendedName>
        <fullName evidence="6">Phosphate transport system permease protein</fullName>
    </recommendedName>
</protein>
<name>F3Z2Q6_DESAF</name>
<keyword evidence="9" id="KW-1185">Reference proteome</keyword>
<dbReference type="InterPro" id="IPR035906">
    <property type="entry name" value="MetI-like_sf"/>
</dbReference>
<keyword evidence="2 5" id="KW-0812">Transmembrane</keyword>
<evidence type="ECO:0000313" key="9">
    <source>
        <dbReference type="Proteomes" id="UP000007844"/>
    </source>
</evidence>
<dbReference type="InterPro" id="IPR000515">
    <property type="entry name" value="MetI-like"/>
</dbReference>
<organism evidence="8 9">
    <name type="scientific">Desulfocurvibacter africanus subsp. africanus str. Walvis Bay</name>
    <dbReference type="NCBI Taxonomy" id="690850"/>
    <lineage>
        <taxon>Bacteria</taxon>
        <taxon>Pseudomonadati</taxon>
        <taxon>Thermodesulfobacteriota</taxon>
        <taxon>Desulfovibrionia</taxon>
        <taxon>Desulfovibrionales</taxon>
        <taxon>Desulfovibrionaceae</taxon>
        <taxon>Desulfocurvibacter</taxon>
    </lineage>
</organism>
<proteinExistence type="inferred from homology"/>
<evidence type="ECO:0000256" key="6">
    <source>
        <dbReference type="RuleBase" id="RU363054"/>
    </source>
</evidence>
<dbReference type="GO" id="GO:0006817">
    <property type="term" value="P:phosphate ion transport"/>
    <property type="evidence" value="ECO:0007669"/>
    <property type="project" value="UniProtKB-KW"/>
</dbReference>
<feature type="transmembrane region" description="Helical" evidence="5">
    <location>
        <begin position="6"/>
        <end position="25"/>
    </location>
</feature>
<comment type="similarity">
    <text evidence="6">Belongs to the binding-protein-dependent transport system permease family. CysTW subfamily.</text>
</comment>
<feature type="transmembrane region" description="Helical" evidence="5">
    <location>
        <begin position="79"/>
        <end position="96"/>
    </location>
</feature>
<dbReference type="Pfam" id="PF00528">
    <property type="entry name" value="BPD_transp_1"/>
    <property type="match status" value="1"/>
</dbReference>
<dbReference type="HOGENOM" id="CLU_033621_1_1_7"/>
<feature type="transmembrane region" description="Helical" evidence="5">
    <location>
        <begin position="46"/>
        <end position="67"/>
    </location>
</feature>
<feature type="transmembrane region" description="Helical" evidence="5">
    <location>
        <begin position="384"/>
        <end position="406"/>
    </location>
</feature>
<dbReference type="Gene3D" id="1.10.3720.10">
    <property type="entry name" value="MetI-like"/>
    <property type="match status" value="1"/>
</dbReference>
<keyword evidence="4 5" id="KW-0472">Membrane</keyword>
<dbReference type="SUPFAM" id="SSF161098">
    <property type="entry name" value="MetI-like"/>
    <property type="match status" value="1"/>
</dbReference>
<feature type="transmembrane region" description="Helical" evidence="5">
    <location>
        <begin position="185"/>
        <end position="209"/>
    </location>
</feature>
<dbReference type="KEGG" id="daf:Desaf_1893"/>
<evidence type="ECO:0000256" key="5">
    <source>
        <dbReference type="RuleBase" id="RU363032"/>
    </source>
</evidence>
<gene>
    <name evidence="8" type="ORF">Desaf_1893</name>
</gene>
<dbReference type="NCBIfam" id="TIGR02138">
    <property type="entry name" value="phosphate_pstC"/>
    <property type="match status" value="1"/>
</dbReference>
<feature type="transmembrane region" description="Helical" evidence="5">
    <location>
        <begin position="314"/>
        <end position="335"/>
    </location>
</feature>
<dbReference type="STRING" id="690850.Desaf_1893"/>
<dbReference type="GO" id="GO:0005315">
    <property type="term" value="F:phosphate transmembrane transporter activity"/>
    <property type="evidence" value="ECO:0007669"/>
    <property type="project" value="InterPro"/>
</dbReference>
<feature type="transmembrane region" description="Helical" evidence="5">
    <location>
        <begin position="229"/>
        <end position="251"/>
    </location>
</feature>
<comment type="subcellular location">
    <subcellularLocation>
        <location evidence="1 5">Cell membrane</location>
        <topology evidence="1 5">Multi-pass membrane protein</topology>
    </subcellularLocation>
</comment>
<feature type="transmembrane region" description="Helical" evidence="5">
    <location>
        <begin position="116"/>
        <end position="138"/>
    </location>
</feature>
<keyword evidence="6" id="KW-0592">Phosphate transport</keyword>
<evidence type="ECO:0000256" key="2">
    <source>
        <dbReference type="ARBA" id="ARBA00022692"/>
    </source>
</evidence>
<feature type="transmembrane region" description="Helical" evidence="5">
    <location>
        <begin position="271"/>
        <end position="293"/>
    </location>
</feature>
<dbReference type="PANTHER" id="PTHR42727:SF1">
    <property type="entry name" value="PHOSPHATE TRANSPORT SYSTEM PERMEASE"/>
    <property type="match status" value="1"/>
</dbReference>
<keyword evidence="6" id="KW-1003">Cell membrane</keyword>
<dbReference type="AlphaFoldDB" id="F3Z2Q6"/>